<feature type="compositionally biased region" description="Polar residues" evidence="1">
    <location>
        <begin position="565"/>
        <end position="577"/>
    </location>
</feature>
<dbReference type="Pfam" id="PF20710">
    <property type="entry name" value="DUF6824"/>
    <property type="match status" value="1"/>
</dbReference>
<feature type="domain" description="DUF6824" evidence="2">
    <location>
        <begin position="589"/>
        <end position="674"/>
    </location>
</feature>
<feature type="compositionally biased region" description="Low complexity" evidence="1">
    <location>
        <begin position="89"/>
        <end position="102"/>
    </location>
</feature>
<gene>
    <name evidence="3" type="ORF">IV203_028585</name>
</gene>
<dbReference type="OrthoDB" id="10580534at2759"/>
<dbReference type="AlphaFoldDB" id="A0A9K3LNX0"/>
<reference evidence="3" key="1">
    <citation type="journal article" date="2021" name="Sci. Rep.">
        <title>Diploid genomic architecture of Nitzschia inconspicua, an elite biomass production diatom.</title>
        <authorList>
            <person name="Oliver A."/>
            <person name="Podell S."/>
            <person name="Pinowska A."/>
            <person name="Traller J.C."/>
            <person name="Smith S.R."/>
            <person name="McClure R."/>
            <person name="Beliaev A."/>
            <person name="Bohutskyi P."/>
            <person name="Hill E.A."/>
            <person name="Rabines A."/>
            <person name="Zheng H."/>
            <person name="Allen L.Z."/>
            <person name="Kuo A."/>
            <person name="Grigoriev I.V."/>
            <person name="Allen A.E."/>
            <person name="Hazlebeck D."/>
            <person name="Allen E.E."/>
        </authorList>
    </citation>
    <scope>NUCLEOTIDE SEQUENCE</scope>
    <source>
        <strain evidence="3">Hildebrandi</strain>
    </source>
</reference>
<feature type="compositionally biased region" description="Basic residues" evidence="1">
    <location>
        <begin position="594"/>
        <end position="604"/>
    </location>
</feature>
<feature type="region of interest" description="Disordered" evidence="1">
    <location>
        <begin position="683"/>
        <end position="702"/>
    </location>
</feature>
<sequence>MFDFFQGSDETQKLPLSVSSSSAISKSSLRASAIFPDSGRGSYNLDSLLLSQSIPTISEENIPHQDDNDKNRISSAKNKDNKDNNQWNLSSSKLSHLLSNSSRPPAETRRQSTNLLPEHQGIAYQRSMIDELEHQSGTVPPLDGVAKKLQSMSIREQERAMYDMYAATPEVILAKEASQTEDQWMDQMDAAIACKTSSSRYHPALQLAMHTDLQYVKDQRWKFLRAEDWNVDRAVERMSKFMELKLEAFGSERLCRELRLDDLTPQDMIWWRETGFLQVLDEKDRSGRQVVFLFGKAQMPVPVDTVIRVSMYLFCLLANDIQCQKYGMVLALWGHGQPFLSDPRRATVILRAWRCFPIRSSAKHFCYDNDNLKPLIRLMAQEWNPYQNVRFRTHYGSAMECIYNLTTFGISRNSVPVREDGSVTLDYHHAFLNALEAREKVERLLISLSRSSDGAFNEPFLTQKDQEDLLQQMWIEDLTDDNDDPLPMDIDPQTILPEDVIARLTRSSDTVLDPIPLQSSLLDLEGIPLSFLSRLARASFLRSGQSSSNNGHKNNDITSDKGETSNENGSSRNTAGGTSEYILAPGPLDVIMGRGRHNRNKPGNRKLQEKLEKNYEVYENADKFQKTTVAISILTTMKEEGSRFLVREGGKERGIWVQVSDEKARDKIAHDFRNMRGTTVKNKDNATAIGEKRQRSTSSPASSIIQVLKRPFGL</sequence>
<feature type="region of interest" description="Disordered" evidence="1">
    <location>
        <begin position="542"/>
        <end position="607"/>
    </location>
</feature>
<dbReference type="Proteomes" id="UP000693970">
    <property type="component" value="Unassembled WGS sequence"/>
</dbReference>
<evidence type="ECO:0000259" key="2">
    <source>
        <dbReference type="Pfam" id="PF20710"/>
    </source>
</evidence>
<accession>A0A9K3LNX0</accession>
<organism evidence="3 4">
    <name type="scientific">Nitzschia inconspicua</name>
    <dbReference type="NCBI Taxonomy" id="303405"/>
    <lineage>
        <taxon>Eukaryota</taxon>
        <taxon>Sar</taxon>
        <taxon>Stramenopiles</taxon>
        <taxon>Ochrophyta</taxon>
        <taxon>Bacillariophyta</taxon>
        <taxon>Bacillariophyceae</taxon>
        <taxon>Bacillariophycidae</taxon>
        <taxon>Bacillariales</taxon>
        <taxon>Bacillariaceae</taxon>
        <taxon>Nitzschia</taxon>
    </lineage>
</organism>
<dbReference type="EMBL" id="JAGRRH010000007">
    <property type="protein sequence ID" value="KAG7365915.1"/>
    <property type="molecule type" value="Genomic_DNA"/>
</dbReference>
<evidence type="ECO:0000313" key="3">
    <source>
        <dbReference type="EMBL" id="KAG7365915.1"/>
    </source>
</evidence>
<feature type="compositionally biased region" description="Basic and acidic residues" evidence="1">
    <location>
        <begin position="61"/>
        <end position="83"/>
    </location>
</feature>
<keyword evidence="4" id="KW-1185">Reference proteome</keyword>
<feature type="compositionally biased region" description="Basic and acidic residues" evidence="1">
    <location>
        <begin position="553"/>
        <end position="564"/>
    </location>
</feature>
<evidence type="ECO:0000313" key="4">
    <source>
        <dbReference type="Proteomes" id="UP000693970"/>
    </source>
</evidence>
<dbReference type="InterPro" id="IPR049227">
    <property type="entry name" value="DUF6824"/>
</dbReference>
<comment type="caution">
    <text evidence="3">The sequence shown here is derived from an EMBL/GenBank/DDBJ whole genome shotgun (WGS) entry which is preliminary data.</text>
</comment>
<feature type="region of interest" description="Disordered" evidence="1">
    <location>
        <begin position="59"/>
        <end position="118"/>
    </location>
</feature>
<proteinExistence type="predicted"/>
<evidence type="ECO:0000256" key="1">
    <source>
        <dbReference type="SAM" id="MobiDB-lite"/>
    </source>
</evidence>
<reference evidence="3" key="2">
    <citation type="submission" date="2021-04" db="EMBL/GenBank/DDBJ databases">
        <authorList>
            <person name="Podell S."/>
        </authorList>
    </citation>
    <scope>NUCLEOTIDE SEQUENCE</scope>
    <source>
        <strain evidence="3">Hildebrandi</strain>
    </source>
</reference>
<protein>
    <recommendedName>
        <fullName evidence="2">DUF6824 domain-containing protein</fullName>
    </recommendedName>
</protein>
<name>A0A9K3LNX0_9STRA</name>
<feature type="compositionally biased region" description="Polar residues" evidence="1">
    <location>
        <begin position="542"/>
        <end position="552"/>
    </location>
</feature>